<dbReference type="Gene3D" id="2.30.40.10">
    <property type="entry name" value="Urease, subunit C, domain 1"/>
    <property type="match status" value="1"/>
</dbReference>
<accession>A0ABS5TEM0</accession>
<dbReference type="EMBL" id="JAHBAY010000004">
    <property type="protein sequence ID" value="MBT0769533.1"/>
    <property type="molecule type" value="Genomic_DNA"/>
</dbReference>
<dbReference type="SUPFAM" id="SSF51338">
    <property type="entry name" value="Composite domain of metallo-dependent hydrolases"/>
    <property type="match status" value="1"/>
</dbReference>
<sequence>MSTDLLITGVSILTLTGPAGPAATDVSVTGGRVTAVGGPREPARRTIDGAGAVLVPLADRTVEEGRPAAERFRDKEIAAGNAATFVLVDRPVSRGEALDQLVVRPAGLRAVVLAGEVVVGPGGEPVTGIGPLAPADPRLGTWIDRSGYLHQALDAQGRYDETRAGRRHAWQGRYWVGGDRIVYLDDTGFWAFGEFVRGELHHAGYVMRQG</sequence>
<organism evidence="1 2">
    <name type="scientific">Kineosporia corallincola</name>
    <dbReference type="NCBI Taxonomy" id="2835133"/>
    <lineage>
        <taxon>Bacteria</taxon>
        <taxon>Bacillati</taxon>
        <taxon>Actinomycetota</taxon>
        <taxon>Actinomycetes</taxon>
        <taxon>Kineosporiales</taxon>
        <taxon>Kineosporiaceae</taxon>
        <taxon>Kineosporia</taxon>
    </lineage>
</organism>
<dbReference type="InterPro" id="IPR011059">
    <property type="entry name" value="Metal-dep_hydrolase_composite"/>
</dbReference>
<name>A0ABS5TEM0_9ACTN</name>
<dbReference type="Gene3D" id="2.40.128.290">
    <property type="entry name" value="Uncharacterised protein Atu4866, PF11512"/>
    <property type="match status" value="1"/>
</dbReference>
<gene>
    <name evidence="1" type="ORF">KIH74_11415</name>
</gene>
<comment type="caution">
    <text evidence="1">The sequence shown here is derived from an EMBL/GenBank/DDBJ whole genome shotgun (WGS) entry which is preliminary data.</text>
</comment>
<dbReference type="Proteomes" id="UP001197247">
    <property type="component" value="Unassembled WGS sequence"/>
</dbReference>
<evidence type="ECO:0000313" key="2">
    <source>
        <dbReference type="Proteomes" id="UP001197247"/>
    </source>
</evidence>
<dbReference type="InterPro" id="IPR020955">
    <property type="entry name" value="Uncharacterised_Atu4866"/>
</dbReference>
<dbReference type="InterPro" id="IPR038646">
    <property type="entry name" value="Atu4866-like_sf"/>
</dbReference>
<keyword evidence="2" id="KW-1185">Reference proteome</keyword>
<dbReference type="Pfam" id="PF11512">
    <property type="entry name" value="Atu4866"/>
    <property type="match status" value="1"/>
</dbReference>
<proteinExistence type="predicted"/>
<protein>
    <submittedName>
        <fullName evidence="1">Atu4866 domain-containing protein</fullName>
    </submittedName>
</protein>
<dbReference type="RefSeq" id="WP_214155834.1">
    <property type="nucleotide sequence ID" value="NZ_JAHBAY010000004.1"/>
</dbReference>
<reference evidence="1 2" key="1">
    <citation type="submission" date="2021-05" db="EMBL/GenBank/DDBJ databases">
        <title>Kineosporia and Streptomyces sp. nov. two new marine actinobacteria isolated from Coral.</title>
        <authorList>
            <person name="Buangrab K."/>
            <person name="Sutthacheep M."/>
            <person name="Yeemin T."/>
            <person name="Harunari E."/>
            <person name="Igarashi Y."/>
            <person name="Kanchanasin P."/>
            <person name="Tanasupawat S."/>
            <person name="Phongsopitanun W."/>
        </authorList>
    </citation>
    <scope>NUCLEOTIDE SEQUENCE [LARGE SCALE GENOMIC DNA]</scope>
    <source>
        <strain evidence="1 2">J2-2</strain>
    </source>
</reference>
<evidence type="ECO:0000313" key="1">
    <source>
        <dbReference type="EMBL" id="MBT0769533.1"/>
    </source>
</evidence>